<dbReference type="PROSITE" id="PS50044">
    <property type="entry name" value="SIGMA54_3"/>
    <property type="match status" value="1"/>
</dbReference>
<dbReference type="GO" id="GO:0003677">
    <property type="term" value="F:DNA binding"/>
    <property type="evidence" value="ECO:0007669"/>
    <property type="project" value="UniProtKB-KW"/>
</dbReference>
<feature type="region of interest" description="Disordered" evidence="10">
    <location>
        <begin position="49"/>
        <end position="79"/>
    </location>
</feature>
<dbReference type="InterPro" id="IPR007634">
    <property type="entry name" value="RNA_pol_sigma_54_DNA-bd"/>
</dbReference>
<evidence type="ECO:0000259" key="12">
    <source>
        <dbReference type="Pfam" id="PF04963"/>
    </source>
</evidence>
<comment type="caution">
    <text evidence="13">The sequence shown here is derived from an EMBL/GenBank/DDBJ whole genome shotgun (WGS) entry which is preliminary data.</text>
</comment>
<dbReference type="GO" id="GO:0016779">
    <property type="term" value="F:nucleotidyltransferase activity"/>
    <property type="evidence" value="ECO:0007669"/>
    <property type="project" value="UniProtKB-KW"/>
</dbReference>
<protein>
    <recommendedName>
        <fullName evidence="9">RNA polymerase sigma-54 factor</fullName>
    </recommendedName>
</protein>
<accession>A0A4R6QKJ5</accession>
<dbReference type="Pfam" id="PF04963">
    <property type="entry name" value="Sigma54_CBD"/>
    <property type="match status" value="1"/>
</dbReference>
<dbReference type="InParanoid" id="A0A4R6QKJ5"/>
<dbReference type="PANTHER" id="PTHR32248:SF4">
    <property type="entry name" value="RNA POLYMERASE SIGMA-54 FACTOR"/>
    <property type="match status" value="1"/>
</dbReference>
<evidence type="ECO:0000256" key="6">
    <source>
        <dbReference type="ARBA" id="ARBA00023082"/>
    </source>
</evidence>
<evidence type="ECO:0000256" key="9">
    <source>
        <dbReference type="PIRNR" id="PIRNR000774"/>
    </source>
</evidence>
<evidence type="ECO:0000313" key="14">
    <source>
        <dbReference type="Proteomes" id="UP000295361"/>
    </source>
</evidence>
<dbReference type="PRINTS" id="PR00045">
    <property type="entry name" value="SIGMA54FCT"/>
</dbReference>
<dbReference type="NCBIfam" id="NF009118">
    <property type="entry name" value="PRK12469.1"/>
    <property type="match status" value="1"/>
</dbReference>
<dbReference type="OrthoDB" id="9814402at2"/>
<keyword evidence="4 9" id="KW-0548">Nucleotidyltransferase</keyword>
<keyword evidence="3 9" id="KW-0808">Transferase</keyword>
<keyword evidence="5 9" id="KW-0805">Transcription regulation</keyword>
<evidence type="ECO:0000256" key="8">
    <source>
        <dbReference type="ARBA" id="ARBA00023163"/>
    </source>
</evidence>
<dbReference type="PIRSF" id="PIRSF000774">
    <property type="entry name" value="RpoN"/>
    <property type="match status" value="1"/>
</dbReference>
<evidence type="ECO:0000313" key="13">
    <source>
        <dbReference type="EMBL" id="TDP64276.1"/>
    </source>
</evidence>
<evidence type="ECO:0000256" key="3">
    <source>
        <dbReference type="ARBA" id="ARBA00022679"/>
    </source>
</evidence>
<dbReference type="Pfam" id="PF00309">
    <property type="entry name" value="Sigma54_AID"/>
    <property type="match status" value="1"/>
</dbReference>
<evidence type="ECO:0000256" key="10">
    <source>
        <dbReference type="SAM" id="MobiDB-lite"/>
    </source>
</evidence>
<keyword evidence="7 9" id="KW-0238">DNA-binding</keyword>
<dbReference type="GO" id="GO:0001216">
    <property type="term" value="F:DNA-binding transcription activator activity"/>
    <property type="evidence" value="ECO:0007669"/>
    <property type="project" value="InterPro"/>
</dbReference>
<keyword evidence="6 9" id="KW-0731">Sigma factor</keyword>
<reference evidence="13 14" key="1">
    <citation type="submission" date="2019-03" db="EMBL/GenBank/DDBJ databases">
        <title>Genomic Encyclopedia of Type Strains, Phase IV (KMG-IV): sequencing the most valuable type-strain genomes for metagenomic binning, comparative biology and taxonomic classification.</title>
        <authorList>
            <person name="Goeker M."/>
        </authorList>
    </citation>
    <scope>NUCLEOTIDE SEQUENCE [LARGE SCALE GENOMIC DNA]</scope>
    <source>
        <strain evidence="13 14">DSM 16998</strain>
    </source>
</reference>
<gene>
    <name evidence="13" type="ORF">DES47_104565</name>
</gene>
<sequence>MSSMALHADHRQQQTLSPRLQHAVKLLQLSSLEFAQELNQLMGSNPFLESEEAEAEVEAQADSDSEVEPQDETEDERDLWQAEGVASGQSGAGGEGGDTRALDLIAMPGSLAQHLHGQLGVLSLPQRDGLLASALVDSLDDDGYLRCELSELVAVTALSPPALPEELQIALCRVQSLDPAGVAARSLAECLLLQLQVVSDPAQRALARRILNEQLSALAARDVAGMARSLGSSVAGIDAVCALIRRLDPRPGAAFGHQQIHYLVPDLIARKLRGSWTVQLNPTVVPRLRLNQGYAELFQRHRSAQDHAMAAHLQDARWTLKNVAQRFSTILSVGEAIVRRQQRFLDYGVMAMKPMGLREIAEELGLHESTVSRVTNNKYIATPLGVFELKYFFSRAMTMASGNSCSGTALRGLVQDIIEAEKPGAPLSDAAITRQLARQGLVVARRTVTKYRQLLHIPAVGRQGRPA</sequence>
<evidence type="ECO:0000256" key="1">
    <source>
        <dbReference type="ARBA" id="ARBA00008798"/>
    </source>
</evidence>
<evidence type="ECO:0000256" key="5">
    <source>
        <dbReference type="ARBA" id="ARBA00023015"/>
    </source>
</evidence>
<keyword evidence="14" id="KW-1185">Reference proteome</keyword>
<dbReference type="Pfam" id="PF04552">
    <property type="entry name" value="Sigma54_DBD"/>
    <property type="match status" value="1"/>
</dbReference>
<dbReference type="Proteomes" id="UP000295361">
    <property type="component" value="Unassembled WGS sequence"/>
</dbReference>
<dbReference type="PANTHER" id="PTHR32248">
    <property type="entry name" value="RNA POLYMERASE SIGMA-54 FACTOR"/>
    <property type="match status" value="1"/>
</dbReference>
<dbReference type="GO" id="GO:0006352">
    <property type="term" value="P:DNA-templated transcription initiation"/>
    <property type="evidence" value="ECO:0007669"/>
    <property type="project" value="InterPro"/>
</dbReference>
<name>A0A4R6QKJ5_9BURK</name>
<comment type="similarity">
    <text evidence="1 9">Belongs to the sigma-54 factor family.</text>
</comment>
<dbReference type="RefSeq" id="WP_133702093.1">
    <property type="nucleotide sequence ID" value="NZ_SNXS01000004.1"/>
</dbReference>
<dbReference type="InterPro" id="IPR000394">
    <property type="entry name" value="RNA_pol_sigma_54"/>
</dbReference>
<dbReference type="Gene3D" id="1.10.10.60">
    <property type="entry name" value="Homeodomain-like"/>
    <property type="match status" value="1"/>
</dbReference>
<dbReference type="InterPro" id="IPR007046">
    <property type="entry name" value="RNA_pol_sigma_54_core-bd"/>
</dbReference>
<proteinExistence type="inferred from homology"/>
<keyword evidence="8 9" id="KW-0804">Transcription</keyword>
<dbReference type="AlphaFoldDB" id="A0A4R6QKJ5"/>
<dbReference type="GO" id="GO:0000428">
    <property type="term" value="C:DNA-directed RNA polymerase complex"/>
    <property type="evidence" value="ECO:0007669"/>
    <property type="project" value="UniProtKB-KW"/>
</dbReference>
<dbReference type="InterPro" id="IPR038709">
    <property type="entry name" value="RpoN_core-bd_sf"/>
</dbReference>
<feature type="domain" description="RNA polymerase sigma factor 54 DNA-binding" evidence="11">
    <location>
        <begin position="309"/>
        <end position="460"/>
    </location>
</feature>
<dbReference type="NCBIfam" id="TIGR02395">
    <property type="entry name" value="rpoN_sigma"/>
    <property type="match status" value="1"/>
</dbReference>
<evidence type="ECO:0000256" key="4">
    <source>
        <dbReference type="ARBA" id="ARBA00022695"/>
    </source>
</evidence>
<dbReference type="EMBL" id="SNXS01000004">
    <property type="protein sequence ID" value="TDP64276.1"/>
    <property type="molecule type" value="Genomic_DNA"/>
</dbReference>
<feature type="domain" description="RNA polymerase sigma factor 54 core-binding" evidence="12">
    <location>
        <begin position="106"/>
        <end position="294"/>
    </location>
</feature>
<dbReference type="GO" id="GO:0016987">
    <property type="term" value="F:sigma factor activity"/>
    <property type="evidence" value="ECO:0007669"/>
    <property type="project" value="UniProtKB-KW"/>
</dbReference>
<dbReference type="Gene3D" id="1.10.10.1330">
    <property type="entry name" value="RNA polymerase sigma-54 factor, core-binding domain"/>
    <property type="match status" value="1"/>
</dbReference>
<evidence type="ECO:0000256" key="2">
    <source>
        <dbReference type="ARBA" id="ARBA00022478"/>
    </source>
</evidence>
<dbReference type="PROSITE" id="PS00718">
    <property type="entry name" value="SIGMA54_2"/>
    <property type="match status" value="1"/>
</dbReference>
<evidence type="ECO:0000256" key="7">
    <source>
        <dbReference type="ARBA" id="ARBA00023125"/>
    </source>
</evidence>
<dbReference type="PROSITE" id="PS00717">
    <property type="entry name" value="SIGMA54_1"/>
    <property type="match status" value="1"/>
</dbReference>
<comment type="function">
    <text evidence="9">Sigma factors are initiation factors that promote the attachment of RNA polymerase to specific initiation sites and are then released.</text>
</comment>
<feature type="compositionally biased region" description="Acidic residues" evidence="10">
    <location>
        <begin position="49"/>
        <end position="77"/>
    </location>
</feature>
<organism evidence="13 14">
    <name type="scientific">Roseateles toxinivorans</name>
    <dbReference type="NCBI Taxonomy" id="270368"/>
    <lineage>
        <taxon>Bacteria</taxon>
        <taxon>Pseudomonadati</taxon>
        <taxon>Pseudomonadota</taxon>
        <taxon>Betaproteobacteria</taxon>
        <taxon>Burkholderiales</taxon>
        <taxon>Sphaerotilaceae</taxon>
        <taxon>Roseateles</taxon>
    </lineage>
</organism>
<evidence type="ECO:0000259" key="11">
    <source>
        <dbReference type="Pfam" id="PF04552"/>
    </source>
</evidence>
<keyword evidence="2 9" id="KW-0240">DNA-directed RNA polymerase</keyword>